<dbReference type="PROSITE" id="PS51257">
    <property type="entry name" value="PROKAR_LIPOPROTEIN"/>
    <property type="match status" value="1"/>
</dbReference>
<accession>A0A1I1ZUZ5</accession>
<organism evidence="1 2">
    <name type="scientific">Nannocystis exedens</name>
    <dbReference type="NCBI Taxonomy" id="54"/>
    <lineage>
        <taxon>Bacteria</taxon>
        <taxon>Pseudomonadati</taxon>
        <taxon>Myxococcota</taxon>
        <taxon>Polyangia</taxon>
        <taxon>Nannocystales</taxon>
        <taxon>Nannocystaceae</taxon>
        <taxon>Nannocystis</taxon>
    </lineage>
</organism>
<protein>
    <recommendedName>
        <fullName evidence="3">Lipoprotein</fullName>
    </recommendedName>
</protein>
<keyword evidence="2" id="KW-1185">Reference proteome</keyword>
<evidence type="ECO:0000313" key="2">
    <source>
        <dbReference type="Proteomes" id="UP000199400"/>
    </source>
</evidence>
<proteinExistence type="predicted"/>
<evidence type="ECO:0000313" key="1">
    <source>
        <dbReference type="EMBL" id="SFE35614.1"/>
    </source>
</evidence>
<evidence type="ECO:0008006" key="3">
    <source>
        <dbReference type="Google" id="ProtNLM"/>
    </source>
</evidence>
<sequence length="160" mass="17648">MSHPIFRTLVGTLVCGALACASSPERLRGLDRRFYQNLDSAEDRAAYLKVPKAQRQAFLESKGLWDRWQALPEAERAAAKRGELQAGSHEFAAFMAWGPPADTQRRAAGEREVAFHTFIRCTSGPKTGRYVQATSACDGTFNEFEVAVEGGIVTEIKLLN</sequence>
<gene>
    <name evidence="1" type="ORF">SAMN02745121_03984</name>
</gene>
<reference evidence="2" key="1">
    <citation type="submission" date="2016-10" db="EMBL/GenBank/DDBJ databases">
        <authorList>
            <person name="Varghese N."/>
            <person name="Submissions S."/>
        </authorList>
    </citation>
    <scope>NUCLEOTIDE SEQUENCE [LARGE SCALE GENOMIC DNA]</scope>
    <source>
        <strain evidence="2">ATCC 25963</strain>
    </source>
</reference>
<dbReference type="AlphaFoldDB" id="A0A1I1ZUZ5"/>
<dbReference type="Proteomes" id="UP000199400">
    <property type="component" value="Unassembled WGS sequence"/>
</dbReference>
<name>A0A1I1ZUZ5_9BACT</name>
<dbReference type="EMBL" id="FOMX01000012">
    <property type="protein sequence ID" value="SFE35614.1"/>
    <property type="molecule type" value="Genomic_DNA"/>
</dbReference>